<feature type="active site" description="Proton donor" evidence="10 12">
    <location>
        <position position="174"/>
    </location>
</feature>
<comment type="cofactor">
    <cofactor evidence="10 13">
        <name>a divalent metal cation</name>
        <dbReference type="ChEBI" id="CHEBI:60240"/>
    </cofactor>
    <text evidence="10 13">Binds 1 divalent metal cation per subunit.</text>
</comment>
<comment type="cofactor">
    <cofactor evidence="3">
        <name>Co(2+)</name>
        <dbReference type="ChEBI" id="CHEBI:48828"/>
    </cofactor>
</comment>
<keyword evidence="13" id="KW-0862">Zinc</keyword>
<feature type="binding site" evidence="10 13">
    <location>
        <position position="36"/>
    </location>
    <ligand>
        <name>a divalent metal cation</name>
        <dbReference type="ChEBI" id="CHEBI:60240"/>
    </ligand>
</feature>
<comment type="cofactor">
    <cofactor evidence="2">
        <name>Mn(2+)</name>
        <dbReference type="ChEBI" id="CHEBI:29035"/>
    </cofactor>
</comment>
<keyword evidence="13" id="KW-0464">Manganese</keyword>
<dbReference type="InterPro" id="IPR011060">
    <property type="entry name" value="RibuloseP-bd_barrel"/>
</dbReference>
<feature type="binding site" evidence="10 13">
    <location>
        <position position="34"/>
    </location>
    <ligand>
        <name>a divalent metal cation</name>
        <dbReference type="ChEBI" id="CHEBI:60240"/>
    </ligand>
</feature>
<accession>A0A135HWG7</accession>
<name>A0A135HWG7_9HYPH</name>
<evidence type="ECO:0000256" key="1">
    <source>
        <dbReference type="ARBA" id="ARBA00001782"/>
    </source>
</evidence>
<feature type="binding site" evidence="10 14">
    <location>
        <begin position="143"/>
        <end position="146"/>
    </location>
    <ligand>
        <name>substrate</name>
    </ligand>
</feature>
<keyword evidence="9 10" id="KW-0413">Isomerase</keyword>
<comment type="similarity">
    <text evidence="6 10 11">Belongs to the ribulose-phosphate 3-epimerase family.</text>
</comment>
<keyword evidence="16" id="KW-1185">Reference proteome</keyword>
<comment type="pathway">
    <text evidence="10">Carbohydrate degradation.</text>
</comment>
<evidence type="ECO:0000256" key="5">
    <source>
        <dbReference type="ARBA" id="ARBA00001954"/>
    </source>
</evidence>
<comment type="cofactor">
    <cofactor evidence="4">
        <name>Zn(2+)</name>
        <dbReference type="ChEBI" id="CHEBI:29105"/>
    </cofactor>
</comment>
<dbReference type="HAMAP" id="MF_02227">
    <property type="entry name" value="RPE"/>
    <property type="match status" value="1"/>
</dbReference>
<feature type="binding site" evidence="14">
    <location>
        <position position="176"/>
    </location>
    <ligand>
        <name>substrate</name>
    </ligand>
</feature>
<evidence type="ECO:0000256" key="3">
    <source>
        <dbReference type="ARBA" id="ARBA00001941"/>
    </source>
</evidence>
<dbReference type="SUPFAM" id="SSF51366">
    <property type="entry name" value="Ribulose-phoshate binding barrel"/>
    <property type="match status" value="1"/>
</dbReference>
<evidence type="ECO:0000313" key="16">
    <source>
        <dbReference type="Proteomes" id="UP000070107"/>
    </source>
</evidence>
<dbReference type="EC" id="5.1.3.1" evidence="7 10"/>
<dbReference type="GO" id="GO:0006098">
    <property type="term" value="P:pentose-phosphate shunt"/>
    <property type="evidence" value="ECO:0007669"/>
    <property type="project" value="UniProtKB-UniRule"/>
</dbReference>
<dbReference type="GO" id="GO:0046872">
    <property type="term" value="F:metal ion binding"/>
    <property type="evidence" value="ECO:0007669"/>
    <property type="project" value="UniProtKB-UniRule"/>
</dbReference>
<dbReference type="RefSeq" id="WP_068881727.1">
    <property type="nucleotide sequence ID" value="NZ_LNTU01000012.1"/>
</dbReference>
<dbReference type="Gene3D" id="3.20.20.70">
    <property type="entry name" value="Aldolase class I"/>
    <property type="match status" value="1"/>
</dbReference>
<comment type="catalytic activity">
    <reaction evidence="1 10 11">
        <text>D-ribulose 5-phosphate = D-xylulose 5-phosphate</text>
        <dbReference type="Rhea" id="RHEA:13677"/>
        <dbReference type="ChEBI" id="CHEBI:57737"/>
        <dbReference type="ChEBI" id="CHEBI:58121"/>
        <dbReference type="EC" id="5.1.3.1"/>
    </reaction>
</comment>
<evidence type="ECO:0000256" key="6">
    <source>
        <dbReference type="ARBA" id="ARBA00009541"/>
    </source>
</evidence>
<dbReference type="PANTHER" id="PTHR11749">
    <property type="entry name" value="RIBULOSE-5-PHOSPHATE-3-EPIMERASE"/>
    <property type="match status" value="1"/>
</dbReference>
<evidence type="ECO:0000256" key="14">
    <source>
        <dbReference type="PIRSR" id="PIRSR001461-3"/>
    </source>
</evidence>
<dbReference type="Pfam" id="PF00834">
    <property type="entry name" value="Ribul_P_3_epim"/>
    <property type="match status" value="1"/>
</dbReference>
<dbReference type="InterPro" id="IPR013785">
    <property type="entry name" value="Aldolase_TIM"/>
</dbReference>
<evidence type="ECO:0000256" key="7">
    <source>
        <dbReference type="ARBA" id="ARBA00013188"/>
    </source>
</evidence>
<dbReference type="PIRSF" id="PIRSF001461">
    <property type="entry name" value="RPE"/>
    <property type="match status" value="1"/>
</dbReference>
<proteinExistence type="inferred from homology"/>
<sequence>MTRTIIAPSVLSADFSRLGEEVEAVVAAGADWIHLDVMDGHFVPNITFGPPVIKAIRNRTNAFFDCHLMITPADPYLSAFAEAGCDLITVHAEAGPHLDRSLQAVRNLGKKAGVSLNPSTPENVIEYVLDRLDLVLLMTVNPGFGGQAFIPSVVEKVRRIKAMIGARPIHIEIDGGVTPETAPLVAAAGADVLVAGSAIFKGDGQAVYAANIAAIRDAADSAMRRAA</sequence>
<comment type="cofactor">
    <cofactor evidence="5">
        <name>Fe(2+)</name>
        <dbReference type="ChEBI" id="CHEBI:29033"/>
    </cofactor>
</comment>
<dbReference type="AlphaFoldDB" id="A0A135HWG7"/>
<evidence type="ECO:0000256" key="8">
    <source>
        <dbReference type="ARBA" id="ARBA00022723"/>
    </source>
</evidence>
<dbReference type="FunFam" id="3.20.20.70:FF:000004">
    <property type="entry name" value="Ribulose-phosphate 3-epimerase"/>
    <property type="match status" value="1"/>
</dbReference>
<dbReference type="PROSITE" id="PS01085">
    <property type="entry name" value="RIBUL_P_3_EPIMER_1"/>
    <property type="match status" value="1"/>
</dbReference>
<dbReference type="NCBIfam" id="NF004076">
    <property type="entry name" value="PRK05581.1-4"/>
    <property type="match status" value="1"/>
</dbReference>
<dbReference type="CDD" id="cd00429">
    <property type="entry name" value="RPE"/>
    <property type="match status" value="1"/>
</dbReference>
<keyword evidence="13" id="KW-0170">Cobalt</keyword>
<keyword evidence="8 10" id="KW-0479">Metal-binding</keyword>
<feature type="binding site" evidence="10 14">
    <location>
        <begin position="196"/>
        <end position="197"/>
    </location>
    <ligand>
        <name>substrate</name>
    </ligand>
</feature>
<feature type="binding site" evidence="10">
    <location>
        <begin position="174"/>
        <end position="176"/>
    </location>
    <ligand>
        <name>substrate</name>
    </ligand>
</feature>
<dbReference type="GO" id="GO:0005737">
    <property type="term" value="C:cytoplasm"/>
    <property type="evidence" value="ECO:0007669"/>
    <property type="project" value="UniProtKB-ARBA"/>
</dbReference>
<evidence type="ECO:0000256" key="2">
    <source>
        <dbReference type="ARBA" id="ARBA00001936"/>
    </source>
</evidence>
<evidence type="ECO:0000256" key="13">
    <source>
        <dbReference type="PIRSR" id="PIRSR001461-2"/>
    </source>
</evidence>
<dbReference type="Proteomes" id="UP000070107">
    <property type="component" value="Unassembled WGS sequence"/>
</dbReference>
<dbReference type="STRING" id="1494590.ATN84_09270"/>
<evidence type="ECO:0000256" key="11">
    <source>
        <dbReference type="PIRNR" id="PIRNR001461"/>
    </source>
</evidence>
<dbReference type="OrthoDB" id="1645589at2"/>
<organism evidence="15 16">
    <name type="scientific">Paramesorhizobium deserti</name>
    <dbReference type="NCBI Taxonomy" id="1494590"/>
    <lineage>
        <taxon>Bacteria</taxon>
        <taxon>Pseudomonadati</taxon>
        <taxon>Pseudomonadota</taxon>
        <taxon>Alphaproteobacteria</taxon>
        <taxon>Hyphomicrobiales</taxon>
        <taxon>Phyllobacteriaceae</taxon>
        <taxon>Paramesorhizobium</taxon>
    </lineage>
</organism>
<feature type="binding site" evidence="10 13">
    <location>
        <position position="174"/>
    </location>
    <ligand>
        <name>a divalent metal cation</name>
        <dbReference type="ChEBI" id="CHEBI:60240"/>
    </ligand>
</feature>
<evidence type="ECO:0000256" key="4">
    <source>
        <dbReference type="ARBA" id="ARBA00001947"/>
    </source>
</evidence>
<feature type="active site" description="Proton acceptor" evidence="10 12">
    <location>
        <position position="36"/>
    </location>
</feature>
<dbReference type="GO" id="GO:0019323">
    <property type="term" value="P:pentose catabolic process"/>
    <property type="evidence" value="ECO:0007669"/>
    <property type="project" value="UniProtKB-UniRule"/>
</dbReference>
<protein>
    <recommendedName>
        <fullName evidence="7 10">Ribulose-phosphate 3-epimerase</fullName>
        <ecNumber evidence="7 10">5.1.3.1</ecNumber>
    </recommendedName>
</protein>
<evidence type="ECO:0000256" key="12">
    <source>
        <dbReference type="PIRSR" id="PIRSR001461-1"/>
    </source>
</evidence>
<feature type="binding site" evidence="10 14">
    <location>
        <position position="67"/>
    </location>
    <ligand>
        <name>substrate</name>
    </ligand>
</feature>
<dbReference type="GO" id="GO:0004750">
    <property type="term" value="F:D-ribulose-phosphate 3-epimerase activity"/>
    <property type="evidence" value="ECO:0007669"/>
    <property type="project" value="UniProtKB-UniRule"/>
</dbReference>
<gene>
    <name evidence="10" type="primary">rpe</name>
    <name evidence="15" type="ORF">ATN84_09270</name>
</gene>
<reference evidence="15 16" key="1">
    <citation type="submission" date="2015-11" db="EMBL/GenBank/DDBJ databases">
        <title>Draft genome sequence of Paramesorhizobium deserti A-3-E, a strain highly resistant to diverse beta-lactam antibiotics.</title>
        <authorList>
            <person name="Lv R."/>
            <person name="Yang X."/>
            <person name="Fang N."/>
            <person name="Guo J."/>
            <person name="Luo X."/>
            <person name="Peng F."/>
            <person name="Yang R."/>
            <person name="Cui Y."/>
            <person name="Fang C."/>
            <person name="Song Y."/>
        </authorList>
    </citation>
    <scope>NUCLEOTIDE SEQUENCE [LARGE SCALE GENOMIC DNA]</scope>
    <source>
        <strain evidence="15 16">A-3-E</strain>
    </source>
</reference>
<dbReference type="EMBL" id="LNTU01000012">
    <property type="protein sequence ID" value="KXF77542.1"/>
    <property type="molecule type" value="Genomic_DNA"/>
</dbReference>
<feature type="binding site" evidence="10 13">
    <location>
        <position position="67"/>
    </location>
    <ligand>
        <name>a divalent metal cation</name>
        <dbReference type="ChEBI" id="CHEBI:60240"/>
    </ligand>
</feature>
<evidence type="ECO:0000313" key="15">
    <source>
        <dbReference type="EMBL" id="KXF77542.1"/>
    </source>
</evidence>
<dbReference type="NCBIfam" id="TIGR01163">
    <property type="entry name" value="rpe"/>
    <property type="match status" value="1"/>
</dbReference>
<dbReference type="PROSITE" id="PS01086">
    <property type="entry name" value="RIBUL_P_3_EPIMER_2"/>
    <property type="match status" value="1"/>
</dbReference>
<dbReference type="InterPro" id="IPR000056">
    <property type="entry name" value="Ribul_P_3_epim-like"/>
</dbReference>
<feature type="binding site" evidence="10 14">
    <location>
        <position position="9"/>
    </location>
    <ligand>
        <name>substrate</name>
    </ligand>
</feature>
<keyword evidence="10 11" id="KW-0119">Carbohydrate metabolism</keyword>
<evidence type="ECO:0000256" key="10">
    <source>
        <dbReference type="HAMAP-Rule" id="MF_02227"/>
    </source>
</evidence>
<evidence type="ECO:0000256" key="9">
    <source>
        <dbReference type="ARBA" id="ARBA00023235"/>
    </source>
</evidence>
<comment type="function">
    <text evidence="10">Catalyzes the reversible epimerization of D-ribulose 5-phosphate to D-xylulose 5-phosphate.</text>
</comment>
<dbReference type="InterPro" id="IPR026019">
    <property type="entry name" value="Ribul_P_3_epim"/>
</dbReference>
<comment type="caution">
    <text evidence="15">The sequence shown here is derived from an EMBL/GenBank/DDBJ whole genome shotgun (WGS) entry which is preliminary data.</text>
</comment>